<dbReference type="RefSeq" id="WP_138855850.1">
    <property type="nucleotide sequence ID" value="NZ_CP040709.1"/>
</dbReference>
<dbReference type="Proteomes" id="UP000554837">
    <property type="component" value="Unassembled WGS sequence"/>
</dbReference>
<dbReference type="EMBL" id="JACHHO010000002">
    <property type="protein sequence ID" value="MBB5204481.1"/>
    <property type="molecule type" value="Genomic_DNA"/>
</dbReference>
<dbReference type="PANTHER" id="PTHR46401:SF2">
    <property type="entry name" value="GLYCOSYLTRANSFERASE WBBK-RELATED"/>
    <property type="match status" value="1"/>
</dbReference>
<keyword evidence="4" id="KW-1185">Reference proteome</keyword>
<dbReference type="Gene3D" id="3.40.50.2000">
    <property type="entry name" value="Glycogen Phosphorylase B"/>
    <property type="match status" value="1"/>
</dbReference>
<evidence type="ECO:0000313" key="3">
    <source>
        <dbReference type="EMBL" id="MBB5204481.1"/>
    </source>
</evidence>
<feature type="domain" description="Glycosyl transferase family 1" evidence="2">
    <location>
        <begin position="189"/>
        <end position="330"/>
    </location>
</feature>
<dbReference type="Pfam" id="PF00534">
    <property type="entry name" value="Glycos_transf_1"/>
    <property type="match status" value="1"/>
</dbReference>
<proteinExistence type="predicted"/>
<dbReference type="GO" id="GO:0016757">
    <property type="term" value="F:glycosyltransferase activity"/>
    <property type="evidence" value="ECO:0007669"/>
    <property type="project" value="InterPro"/>
</dbReference>
<dbReference type="InterPro" id="IPR001296">
    <property type="entry name" value="Glyco_trans_1"/>
</dbReference>
<comment type="caution">
    <text evidence="3">The sequence shown here is derived from an EMBL/GenBank/DDBJ whole genome shotgun (WGS) entry which is preliminary data.</text>
</comment>
<gene>
    <name evidence="3" type="ORF">HNQ51_001795</name>
</gene>
<reference evidence="3 4" key="1">
    <citation type="submission" date="2020-08" db="EMBL/GenBank/DDBJ databases">
        <title>Genomic Encyclopedia of Type Strains, Phase IV (KMG-IV): sequencing the most valuable type-strain genomes for metagenomic binning, comparative biology and taxonomic classification.</title>
        <authorList>
            <person name="Goeker M."/>
        </authorList>
    </citation>
    <scope>NUCLEOTIDE SEQUENCE [LARGE SCALE GENOMIC DNA]</scope>
    <source>
        <strain evidence="3 4">DSM 23958</strain>
    </source>
</reference>
<dbReference type="GO" id="GO:0009103">
    <property type="term" value="P:lipopolysaccharide biosynthetic process"/>
    <property type="evidence" value="ECO:0007669"/>
    <property type="project" value="TreeGrafter"/>
</dbReference>
<dbReference type="OrthoDB" id="433681at2"/>
<dbReference type="AlphaFoldDB" id="A0A840S7D6"/>
<accession>A0A840S7D6</accession>
<name>A0A840S7D6_9BURK</name>
<dbReference type="CDD" id="cd03809">
    <property type="entry name" value="GT4_MtfB-like"/>
    <property type="match status" value="1"/>
</dbReference>
<evidence type="ECO:0000259" key="2">
    <source>
        <dbReference type="Pfam" id="PF00534"/>
    </source>
</evidence>
<dbReference type="SUPFAM" id="SSF53756">
    <property type="entry name" value="UDP-Glycosyltransferase/glycogen phosphorylase"/>
    <property type="match status" value="1"/>
</dbReference>
<keyword evidence="1 3" id="KW-0808">Transferase</keyword>
<protein>
    <submittedName>
        <fullName evidence="3">Glycosyltransferase involved in cell wall biosynthesis</fullName>
    </submittedName>
</protein>
<evidence type="ECO:0000313" key="4">
    <source>
        <dbReference type="Proteomes" id="UP000554837"/>
    </source>
</evidence>
<sequence>MARIVYVNGKFLTQRLTGVQRVAGELLRSLDSLLAETAYSGLQFVVLYPHGTESPAWRVIEGKSVGPASLSGPIWEQLVLPWSARDGLLLNLSGSTPWMGRRQACMLHDAAVFDWPEAYSWAFRRWYQFLFTRLGRRAELLLTPSCFSAKRLAACITGLRLDRLHVLPCAASHILEQIPDLRILEKHKLAPKNFLLTVASNNPSKNLAGLLRAHASWKLRLQYPLVLVGGSNAAVFADIALSPCGDGSQLFLGPVNDAELVALYQQALGFVLPSFYEGFGLPPLEAMQSGCAVAVSNYASLPEVCGEAALYFDPKNEAEIIQTLSLLAMDINGREKLCTQGLSRASMFSWRRSAEILLELLQQY</sequence>
<evidence type="ECO:0000256" key="1">
    <source>
        <dbReference type="ARBA" id="ARBA00022679"/>
    </source>
</evidence>
<organism evidence="3 4">
    <name type="scientific">Inhella inkyongensis</name>
    <dbReference type="NCBI Taxonomy" id="392593"/>
    <lineage>
        <taxon>Bacteria</taxon>
        <taxon>Pseudomonadati</taxon>
        <taxon>Pseudomonadota</taxon>
        <taxon>Betaproteobacteria</taxon>
        <taxon>Burkholderiales</taxon>
        <taxon>Sphaerotilaceae</taxon>
        <taxon>Inhella</taxon>
    </lineage>
</organism>
<dbReference type="PANTHER" id="PTHR46401">
    <property type="entry name" value="GLYCOSYLTRANSFERASE WBBK-RELATED"/>
    <property type="match status" value="1"/>
</dbReference>